<organism evidence="4 5">
    <name type="scientific">Corynebacterium mastitidis</name>
    <dbReference type="NCBI Taxonomy" id="161890"/>
    <lineage>
        <taxon>Bacteria</taxon>
        <taxon>Bacillati</taxon>
        <taxon>Actinomycetota</taxon>
        <taxon>Actinomycetes</taxon>
        <taxon>Mycobacteriales</taxon>
        <taxon>Corynebacteriaceae</taxon>
        <taxon>Corynebacterium</taxon>
    </lineage>
</organism>
<evidence type="ECO:0000256" key="1">
    <source>
        <dbReference type="SAM" id="Coils"/>
    </source>
</evidence>
<dbReference type="RefSeq" id="WP_337890107.1">
    <property type="nucleotide sequence ID" value="NZ_JBAHVI010000005.1"/>
</dbReference>
<dbReference type="InterPro" id="IPR041685">
    <property type="entry name" value="AAA_GajA/Old/RecF-like"/>
</dbReference>
<accession>A0ABU8NZY5</accession>
<evidence type="ECO:0000256" key="2">
    <source>
        <dbReference type="SAM" id="MobiDB-lite"/>
    </source>
</evidence>
<feature type="coiled-coil region" evidence="1">
    <location>
        <begin position="204"/>
        <end position="352"/>
    </location>
</feature>
<sequence>MKIRSVTVENFRGIEHLELTDLPERGVVVISGDNEQGKSTLMEAVWAVLHERHTGKSQQVKAWQPVGSDAGPEVRLVAQIGPHEAEIHKRWLRRAASTLSLRPAAEKGDYSGREADDRLAALLSEHTDGDLLRALFMEQGRDTETARAAGIPSLTRALDERTGQDAAEGRADTALVRAAHKEYRRYYTEKGAPRGEWKAAQGGHEAAEERLREAREEVDSLSATVEKVERLRRRLGEAQEELPGTQEEAERAHGRHLAAQQARQHRERAQRELRDAAALWESACARQEERHTLRREAEEARSRVETLEEESEEILRAVRADEEALEVALRDRQDARERLRAARQEHDAALKSLGLARSATRLGEVKDQVRRVAEIDARLAELGSRSVSPGQLEEIEEAYAEVRVAEAVRRREAARLVLTGPEGARVTVDGAPVGLPQEVELHEGTSVTIGEVIAVYTRGGATDEADPVRAAQERMDRALAALDCSSLEEARRVEDATRRRAGLEREREGALGAQRLEALQAEREELTRLLSAAGEQPPVAEAEEAERAAARQLRDRTEEEAGASELVENLRQRPGLAAGARAEAQLEAARQRREELHARLTKAVDTASDDALAEATESAGARRESAKVGYDTARVAEEGADPEESRRLWEGAVAKRDGLRAQIARDTGELDRLSGFIEFSRGAGERLSQAEAEEVAAGRRLAAVRRRAEAARAVYEALVRHRDAARARYAQPFADQLTGLARGVFGKDVEFRLTEELDIRDRTVAGRSVPLDDLSGGAREQVALLTRFAIAGLVGQDAPVFIDDALGSTDPERLAHMAALITRVGERRQVFVMTCVPQRYAHVVGRREYPIEELKSSSPPSPRSRR</sequence>
<reference evidence="4 5" key="1">
    <citation type="submission" date="2024-02" db="EMBL/GenBank/DDBJ databases">
        <title>Whole genome sequencing and characterization of Corynebacterium isolated from the ocular surface of dry eye disease sufferers.</title>
        <authorList>
            <person name="Naqvi M."/>
        </authorList>
    </citation>
    <scope>NUCLEOTIDE SEQUENCE [LARGE SCALE GENOMIC DNA]</scope>
    <source>
        <strain evidence="4 5">PCRF</strain>
    </source>
</reference>
<dbReference type="PANTHER" id="PTHR41259">
    <property type="entry name" value="DOUBLE-STRAND BREAK REPAIR RAD50 ATPASE, PUTATIVE-RELATED"/>
    <property type="match status" value="1"/>
</dbReference>
<evidence type="ECO:0000313" key="4">
    <source>
        <dbReference type="EMBL" id="MEJ4099816.1"/>
    </source>
</evidence>
<feature type="domain" description="Endonuclease GajA/Old nuclease/RecF-like AAA" evidence="3">
    <location>
        <begin position="1"/>
        <end position="52"/>
    </location>
</feature>
<evidence type="ECO:0000313" key="5">
    <source>
        <dbReference type="Proteomes" id="UP001359781"/>
    </source>
</evidence>
<dbReference type="PANTHER" id="PTHR41259:SF1">
    <property type="entry name" value="DOUBLE-STRAND BREAK REPAIR RAD50 ATPASE, PUTATIVE-RELATED"/>
    <property type="match status" value="1"/>
</dbReference>
<dbReference type="Proteomes" id="UP001359781">
    <property type="component" value="Unassembled WGS sequence"/>
</dbReference>
<feature type="region of interest" description="Disordered" evidence="2">
    <location>
        <begin position="532"/>
        <end position="574"/>
    </location>
</feature>
<evidence type="ECO:0000259" key="3">
    <source>
        <dbReference type="Pfam" id="PF13175"/>
    </source>
</evidence>
<dbReference type="InterPro" id="IPR027417">
    <property type="entry name" value="P-loop_NTPase"/>
</dbReference>
<dbReference type="Pfam" id="PF13175">
    <property type="entry name" value="AAA_15"/>
    <property type="match status" value="1"/>
</dbReference>
<dbReference type="SUPFAM" id="SSF52540">
    <property type="entry name" value="P-loop containing nucleoside triphosphate hydrolases"/>
    <property type="match status" value="1"/>
</dbReference>
<gene>
    <name evidence="4" type="ORF">V5S96_05500</name>
</gene>
<feature type="compositionally biased region" description="Basic and acidic residues" evidence="2">
    <location>
        <begin position="545"/>
        <end position="559"/>
    </location>
</feature>
<proteinExistence type="predicted"/>
<keyword evidence="5" id="KW-1185">Reference proteome</keyword>
<dbReference type="EMBL" id="JBAHVJ010000005">
    <property type="protein sequence ID" value="MEJ4099816.1"/>
    <property type="molecule type" value="Genomic_DNA"/>
</dbReference>
<dbReference type="Gene3D" id="3.40.50.300">
    <property type="entry name" value="P-loop containing nucleotide triphosphate hydrolases"/>
    <property type="match status" value="2"/>
</dbReference>
<comment type="caution">
    <text evidence="4">The sequence shown here is derived from an EMBL/GenBank/DDBJ whole genome shotgun (WGS) entry which is preliminary data.</text>
</comment>
<protein>
    <submittedName>
        <fullName evidence="4">AAA family ATPase</fullName>
    </submittedName>
</protein>
<name>A0ABU8NZY5_9CORY</name>
<keyword evidence="1" id="KW-0175">Coiled coil</keyword>